<dbReference type="SUPFAM" id="SSF51621">
    <property type="entry name" value="Phosphoenolpyruvate/pyruvate domain"/>
    <property type="match status" value="1"/>
</dbReference>
<evidence type="ECO:0000256" key="2">
    <source>
        <dbReference type="ARBA" id="ARBA00012909"/>
    </source>
</evidence>
<evidence type="ECO:0000256" key="3">
    <source>
        <dbReference type="ARBA" id="ARBA00022435"/>
    </source>
</evidence>
<dbReference type="InterPro" id="IPR006254">
    <property type="entry name" value="Isocitrate_lyase"/>
</dbReference>
<dbReference type="CDD" id="cd00377">
    <property type="entry name" value="ICL_PEPM"/>
    <property type="match status" value="1"/>
</dbReference>
<dbReference type="PROSITE" id="PS00161">
    <property type="entry name" value="ISOCITRATE_LYASE"/>
    <property type="match status" value="1"/>
</dbReference>
<dbReference type="Pfam" id="PF00463">
    <property type="entry name" value="ICL"/>
    <property type="match status" value="1"/>
</dbReference>
<protein>
    <recommendedName>
        <fullName evidence="2">isocitrate lyase</fullName>
        <ecNumber evidence="2">4.1.3.1</ecNumber>
    </recommendedName>
</protein>
<name>A0A6J5L7M1_9CAUD</name>
<dbReference type="GO" id="GO:0004451">
    <property type="term" value="F:isocitrate lyase activity"/>
    <property type="evidence" value="ECO:0007669"/>
    <property type="project" value="UniProtKB-EC"/>
</dbReference>
<evidence type="ECO:0000256" key="1">
    <source>
        <dbReference type="ARBA" id="ARBA00004793"/>
    </source>
</evidence>
<dbReference type="EMBL" id="LR796233">
    <property type="protein sequence ID" value="CAB4129343.1"/>
    <property type="molecule type" value="Genomic_DNA"/>
</dbReference>
<keyword evidence="3" id="KW-0329">Glyoxylate bypass</keyword>
<comment type="pathway">
    <text evidence="1">Carbohydrate metabolism; glyoxylate cycle; (S)-malate from isocitrate: step 1/2.</text>
</comment>
<dbReference type="GO" id="GO:0006097">
    <property type="term" value="P:glyoxylate cycle"/>
    <property type="evidence" value="ECO:0007669"/>
    <property type="project" value="UniProtKB-KW"/>
</dbReference>
<dbReference type="Gene3D" id="3.20.20.60">
    <property type="entry name" value="Phosphoenolpyruvate-binding domains"/>
    <property type="match status" value="1"/>
</dbReference>
<dbReference type="InterPro" id="IPR015813">
    <property type="entry name" value="Pyrv/PenolPyrv_kinase-like_dom"/>
</dbReference>
<dbReference type="FunFam" id="3.20.20.60:FF:000005">
    <property type="entry name" value="Isocitrate lyase"/>
    <property type="match status" value="1"/>
</dbReference>
<dbReference type="NCBIfam" id="TIGR01346">
    <property type="entry name" value="isocit_lyase"/>
    <property type="match status" value="1"/>
</dbReference>
<keyword evidence="4" id="KW-0816">Tricarboxylic acid cycle</keyword>
<proteinExistence type="predicted"/>
<dbReference type="InterPro" id="IPR018523">
    <property type="entry name" value="Isocitrate_lyase_ph_CS"/>
</dbReference>
<accession>A0A6J5L7M1</accession>
<evidence type="ECO:0000256" key="4">
    <source>
        <dbReference type="ARBA" id="ARBA00022532"/>
    </source>
</evidence>
<evidence type="ECO:0000256" key="5">
    <source>
        <dbReference type="ARBA" id="ARBA00023239"/>
    </source>
</evidence>
<evidence type="ECO:0000313" key="6">
    <source>
        <dbReference type="EMBL" id="CAB4129343.1"/>
    </source>
</evidence>
<dbReference type="GO" id="GO:0006099">
    <property type="term" value="P:tricarboxylic acid cycle"/>
    <property type="evidence" value="ECO:0007669"/>
    <property type="project" value="UniProtKB-KW"/>
</dbReference>
<dbReference type="InterPro" id="IPR040442">
    <property type="entry name" value="Pyrv_kinase-like_dom_sf"/>
</dbReference>
<reference evidence="6" key="1">
    <citation type="submission" date="2020-04" db="EMBL/GenBank/DDBJ databases">
        <authorList>
            <person name="Chiriac C."/>
            <person name="Salcher M."/>
            <person name="Ghai R."/>
            <person name="Kavagutti S V."/>
        </authorList>
    </citation>
    <scope>NUCLEOTIDE SEQUENCE</scope>
</reference>
<organism evidence="6">
    <name type="scientific">uncultured Caudovirales phage</name>
    <dbReference type="NCBI Taxonomy" id="2100421"/>
    <lineage>
        <taxon>Viruses</taxon>
        <taxon>Duplodnaviria</taxon>
        <taxon>Heunggongvirae</taxon>
        <taxon>Uroviricota</taxon>
        <taxon>Caudoviricetes</taxon>
        <taxon>Peduoviridae</taxon>
        <taxon>Maltschvirus</taxon>
        <taxon>Maltschvirus maltsch</taxon>
    </lineage>
</organism>
<dbReference type="InterPro" id="IPR039556">
    <property type="entry name" value="ICL/PEPM"/>
</dbReference>
<dbReference type="PANTHER" id="PTHR21631">
    <property type="entry name" value="ISOCITRATE LYASE/MALATE SYNTHASE"/>
    <property type="match status" value="1"/>
</dbReference>
<gene>
    <name evidence="6" type="ORF">UFOVP112_441</name>
</gene>
<dbReference type="PANTHER" id="PTHR21631:SF3">
    <property type="entry name" value="BIFUNCTIONAL GLYOXYLATE CYCLE PROTEIN"/>
    <property type="match status" value="1"/>
</dbReference>
<dbReference type="PIRSF" id="PIRSF001362">
    <property type="entry name" value="Isocit_lyase"/>
    <property type="match status" value="1"/>
</dbReference>
<dbReference type="NCBIfam" id="NF011645">
    <property type="entry name" value="PRK15063.1"/>
    <property type="match status" value="1"/>
</dbReference>
<dbReference type="Pfam" id="PF13714">
    <property type="entry name" value="PEP_mutase"/>
    <property type="match status" value="1"/>
</dbReference>
<dbReference type="EC" id="4.1.3.1" evidence="2"/>
<keyword evidence="5 6" id="KW-0456">Lyase</keyword>
<sequence length="403" mass="44397">MKKRNYASEDVKKLQGSLKIEYTLAKRGATKLRELLATEPFVPTLGAYNGQQAVQHAKAGLKAIYLSGWQVAAAANTSGRVYPDQSLYPVNSVPEVVKEINNALRRADQIQTLEGEGNQDFYLPIIADCEAGFGGALNAYELTLSCIEAGAAAVHFEDQLSSEKKCGHLGGKVLIPTKQAIRNLNAARLAADVCEVDTVILARTDAESGTLITSDIDPVDRPFVDYTKERTEEGFYHFKNGLGACIARGLAYAEYADLLWFETSTPDLDQARAFAEAIHEKFPGQQLAYNCSPSFNWRKYLTEEQCESFQAEIGAMGYKYQFITLAGFHCNNLATFEMAEAYKKTGMRGYSEMQQREFAAQERGFTTVKHQREAGVPYFDAIATAVGATSTTALEHSTEADQF</sequence>